<dbReference type="EC" id="5.2.1.8" evidence="3"/>
<comment type="similarity">
    <text evidence="2">Belongs to the PpiC/parvulin rotamase family.</text>
</comment>
<feature type="domain" description="PpiC" evidence="6">
    <location>
        <begin position="152"/>
        <end position="254"/>
    </location>
</feature>
<dbReference type="InterPro" id="IPR000297">
    <property type="entry name" value="PPIase_PpiC"/>
</dbReference>
<evidence type="ECO:0000313" key="7">
    <source>
        <dbReference type="EMBL" id="RKT45290.1"/>
    </source>
</evidence>
<sequence>MTTTSLRQPPVAPVASMDDEYRYHLLRAAIERFQCDLVGLDAQRMAEVESQARRTFDLESLVLSSCEALDAVVPEQRIEEALQELRGRYPDTDAFEEDMARNGLAEDVMRRALQRELTFDAVMQRVGAYAEPITEIEERLFYELHRERFQTPERRAARHILITVNDDYPENARDAALARIERIAAELKGHLERFGELARRHSECPTATEDGNLGLVRPGQLFPQLDKCLFGLQAGDVSGPLESDLGFHLLLCERIEPASSVDFDQARQKIRSALEQRRRREAQKDWIASLRQSE</sequence>
<evidence type="ECO:0000313" key="8">
    <source>
        <dbReference type="Proteomes" id="UP000274556"/>
    </source>
</evidence>
<dbReference type="OrthoDB" id="9769613at2"/>
<accession>A0A495V977</accession>
<evidence type="ECO:0000256" key="1">
    <source>
        <dbReference type="ARBA" id="ARBA00000971"/>
    </source>
</evidence>
<dbReference type="SUPFAM" id="SSF54534">
    <property type="entry name" value="FKBP-like"/>
    <property type="match status" value="1"/>
</dbReference>
<name>A0A495V977_9GAMM</name>
<keyword evidence="5 7" id="KW-0413">Isomerase</keyword>
<dbReference type="Proteomes" id="UP000274556">
    <property type="component" value="Unassembled WGS sequence"/>
</dbReference>
<dbReference type="InterPro" id="IPR046357">
    <property type="entry name" value="PPIase_dom_sf"/>
</dbReference>
<gene>
    <name evidence="7" type="ORF">BDD21_2726</name>
</gene>
<comment type="catalytic activity">
    <reaction evidence="1">
        <text>[protein]-peptidylproline (omega=180) = [protein]-peptidylproline (omega=0)</text>
        <dbReference type="Rhea" id="RHEA:16237"/>
        <dbReference type="Rhea" id="RHEA-COMP:10747"/>
        <dbReference type="Rhea" id="RHEA-COMP:10748"/>
        <dbReference type="ChEBI" id="CHEBI:83833"/>
        <dbReference type="ChEBI" id="CHEBI:83834"/>
        <dbReference type="EC" id="5.2.1.8"/>
    </reaction>
</comment>
<dbReference type="PROSITE" id="PS50198">
    <property type="entry name" value="PPIC_PPIASE_2"/>
    <property type="match status" value="1"/>
</dbReference>
<evidence type="ECO:0000256" key="5">
    <source>
        <dbReference type="PROSITE-ProRule" id="PRU00278"/>
    </source>
</evidence>
<keyword evidence="8" id="KW-1185">Reference proteome</keyword>
<dbReference type="Gene3D" id="3.10.50.40">
    <property type="match status" value="1"/>
</dbReference>
<dbReference type="EMBL" id="RBXL01000001">
    <property type="protein sequence ID" value="RKT45290.1"/>
    <property type="molecule type" value="Genomic_DNA"/>
</dbReference>
<keyword evidence="4 5" id="KW-0697">Rotamase</keyword>
<proteinExistence type="inferred from homology"/>
<dbReference type="InterPro" id="IPR014282">
    <property type="entry name" value="Nitrogen_fix_NifM"/>
</dbReference>
<evidence type="ECO:0000256" key="2">
    <source>
        <dbReference type="ARBA" id="ARBA00007656"/>
    </source>
</evidence>
<dbReference type="PANTHER" id="PTHR47245:SF2">
    <property type="entry name" value="PEPTIDYL-PROLYL CIS-TRANS ISOMERASE HP_0175-RELATED"/>
    <property type="match status" value="1"/>
</dbReference>
<organism evidence="7 8">
    <name type="scientific">Thiocapsa rosea</name>
    <dbReference type="NCBI Taxonomy" id="69360"/>
    <lineage>
        <taxon>Bacteria</taxon>
        <taxon>Pseudomonadati</taxon>
        <taxon>Pseudomonadota</taxon>
        <taxon>Gammaproteobacteria</taxon>
        <taxon>Chromatiales</taxon>
        <taxon>Chromatiaceae</taxon>
        <taxon>Thiocapsa</taxon>
    </lineage>
</organism>
<dbReference type="NCBIfam" id="TIGR02933">
    <property type="entry name" value="nifM_nitrog"/>
    <property type="match status" value="1"/>
</dbReference>
<comment type="caution">
    <text evidence="7">The sequence shown here is derived from an EMBL/GenBank/DDBJ whole genome shotgun (WGS) entry which is preliminary data.</text>
</comment>
<dbReference type="Pfam" id="PF00639">
    <property type="entry name" value="Rotamase"/>
    <property type="match status" value="1"/>
</dbReference>
<dbReference type="InterPro" id="IPR050245">
    <property type="entry name" value="PrsA_foldase"/>
</dbReference>
<evidence type="ECO:0000259" key="6">
    <source>
        <dbReference type="PROSITE" id="PS50198"/>
    </source>
</evidence>
<reference evidence="7 8" key="1">
    <citation type="submission" date="2018-10" db="EMBL/GenBank/DDBJ databases">
        <title>Genomic Encyclopedia of Archaeal and Bacterial Type Strains, Phase II (KMG-II): from individual species to whole genera.</title>
        <authorList>
            <person name="Goeker M."/>
        </authorList>
    </citation>
    <scope>NUCLEOTIDE SEQUENCE [LARGE SCALE GENOMIC DNA]</scope>
    <source>
        <strain evidence="7 8">DSM 235</strain>
    </source>
</reference>
<dbReference type="Gene3D" id="1.10.4030.10">
    <property type="entry name" value="Porin chaperone SurA, peptide-binding domain"/>
    <property type="match status" value="1"/>
</dbReference>
<dbReference type="PANTHER" id="PTHR47245">
    <property type="entry name" value="PEPTIDYLPROLYL ISOMERASE"/>
    <property type="match status" value="1"/>
</dbReference>
<protein>
    <recommendedName>
        <fullName evidence="3">peptidylprolyl isomerase</fullName>
        <ecNumber evidence="3">5.2.1.8</ecNumber>
    </recommendedName>
</protein>
<dbReference type="SUPFAM" id="SSF109998">
    <property type="entry name" value="Triger factor/SurA peptide-binding domain-like"/>
    <property type="match status" value="1"/>
</dbReference>
<dbReference type="AlphaFoldDB" id="A0A495V977"/>
<dbReference type="InterPro" id="IPR027304">
    <property type="entry name" value="Trigger_fact/SurA_dom_sf"/>
</dbReference>
<evidence type="ECO:0000256" key="4">
    <source>
        <dbReference type="ARBA" id="ARBA00023110"/>
    </source>
</evidence>
<dbReference type="GO" id="GO:0003755">
    <property type="term" value="F:peptidyl-prolyl cis-trans isomerase activity"/>
    <property type="evidence" value="ECO:0007669"/>
    <property type="project" value="UniProtKB-KW"/>
</dbReference>
<evidence type="ECO:0000256" key="3">
    <source>
        <dbReference type="ARBA" id="ARBA00013194"/>
    </source>
</evidence>